<evidence type="ECO:0000313" key="1">
    <source>
        <dbReference type="EMBL" id="DBA23652.1"/>
    </source>
</evidence>
<accession>A0AAV3AAX4</accession>
<dbReference type="AlphaFoldDB" id="A0AAV3AAX4"/>
<dbReference type="EMBL" id="DYDO01000006">
    <property type="protein sequence ID" value="DBA23652.1"/>
    <property type="molecule type" value="Genomic_DNA"/>
</dbReference>
<reference evidence="1" key="1">
    <citation type="thesis" date="2020" institute="ProQuest LLC" country="789 East Eisenhower Parkway, Ann Arbor, MI, USA">
        <title>Comparative Genomics and Chromosome Evolution.</title>
        <authorList>
            <person name="Mudd A.B."/>
        </authorList>
    </citation>
    <scope>NUCLEOTIDE SEQUENCE</scope>
    <source>
        <strain evidence="1">1538</strain>
        <tissue evidence="1">Blood</tissue>
    </source>
</reference>
<evidence type="ECO:0000313" key="2">
    <source>
        <dbReference type="Proteomes" id="UP001181693"/>
    </source>
</evidence>
<gene>
    <name evidence="1" type="ORF">GDO54_014544</name>
</gene>
<comment type="caution">
    <text evidence="1">The sequence shown here is derived from an EMBL/GenBank/DDBJ whole genome shotgun (WGS) entry which is preliminary data.</text>
</comment>
<keyword evidence="2" id="KW-1185">Reference proteome</keyword>
<name>A0AAV3AAX4_PYXAD</name>
<sequence length="94" mass="10697">MRDERTSVHFPVVHIVSLSLKRSYLLCVQYLRTIVSLTLCAGSVLYDRSYISCMNVRRSFSNDNNWKCVRSFIITSDMACLRSVCPADIVADEG</sequence>
<dbReference type="Proteomes" id="UP001181693">
    <property type="component" value="Unassembled WGS sequence"/>
</dbReference>
<organism evidence="1 2">
    <name type="scientific">Pyxicephalus adspersus</name>
    <name type="common">African bullfrog</name>
    <dbReference type="NCBI Taxonomy" id="30357"/>
    <lineage>
        <taxon>Eukaryota</taxon>
        <taxon>Metazoa</taxon>
        <taxon>Chordata</taxon>
        <taxon>Craniata</taxon>
        <taxon>Vertebrata</taxon>
        <taxon>Euteleostomi</taxon>
        <taxon>Amphibia</taxon>
        <taxon>Batrachia</taxon>
        <taxon>Anura</taxon>
        <taxon>Neobatrachia</taxon>
        <taxon>Ranoidea</taxon>
        <taxon>Pyxicephalidae</taxon>
        <taxon>Pyxicephalinae</taxon>
        <taxon>Pyxicephalus</taxon>
    </lineage>
</organism>
<protein>
    <submittedName>
        <fullName evidence="1">Uncharacterized protein</fullName>
    </submittedName>
</protein>
<proteinExistence type="predicted"/>